<dbReference type="RefSeq" id="WP_015023997.1">
    <property type="nucleotide sequence ID" value="NC_018721.1"/>
</dbReference>
<dbReference type="HOGENOM" id="CLU_173175_0_0_10"/>
<reference evidence="1" key="1">
    <citation type="submission" date="2006-03" db="EMBL/GenBank/DDBJ databases">
        <authorList>
            <person name="Bowman J."/>
            <person name="Ferriera S."/>
            <person name="Johnson J."/>
            <person name="Kravitz S."/>
            <person name="Halpern A."/>
            <person name="Remington K."/>
            <person name="Beeson K."/>
            <person name="Tran B."/>
            <person name="Rogers Y.-H."/>
            <person name="Friedman R."/>
            <person name="Venter J.C."/>
        </authorList>
    </citation>
    <scope>NUCLEOTIDE SEQUENCE [LARGE SCALE GENOMIC DNA]</scope>
    <source>
        <strain evidence="1">ATCC 700755</strain>
    </source>
</reference>
<protein>
    <recommendedName>
        <fullName evidence="3">STAS domain-containing protein</fullName>
    </recommendedName>
</protein>
<dbReference type="SUPFAM" id="SSF52091">
    <property type="entry name" value="SpoIIaa-like"/>
    <property type="match status" value="1"/>
</dbReference>
<dbReference type="InterPro" id="IPR036513">
    <property type="entry name" value="STAS_dom_sf"/>
</dbReference>
<organism evidence="1 2">
    <name type="scientific">Psychroflexus torquis (strain ATCC 700755 / CIP 106069 / ACAM 623)</name>
    <dbReference type="NCBI Taxonomy" id="313595"/>
    <lineage>
        <taxon>Bacteria</taxon>
        <taxon>Pseudomonadati</taxon>
        <taxon>Bacteroidota</taxon>
        <taxon>Flavobacteriia</taxon>
        <taxon>Flavobacteriales</taxon>
        <taxon>Flavobacteriaceae</taxon>
        <taxon>Psychroflexus</taxon>
    </lineage>
</organism>
<accession>K4ICS9</accession>
<reference evidence="1" key="2">
    <citation type="submission" date="2012-09" db="EMBL/GenBank/DDBJ databases">
        <title>The complete sequence of Psychroflexus torquis an extreme psychrophile from sea-ice that is stimulated by light.</title>
        <authorList>
            <person name="Feng S."/>
            <person name="Powell S.M."/>
            <person name="Bowman J.P."/>
        </authorList>
    </citation>
    <scope>NUCLEOTIDE SEQUENCE [LARGE SCALE GENOMIC DNA]</scope>
    <source>
        <strain evidence="1">ATCC 700755</strain>
    </source>
</reference>
<gene>
    <name evidence="1" type="ordered locus">P700755_001508</name>
</gene>
<evidence type="ECO:0008006" key="3">
    <source>
        <dbReference type="Google" id="ProtNLM"/>
    </source>
</evidence>
<dbReference type="EMBL" id="CP003879">
    <property type="protein sequence ID" value="AFU68397.1"/>
    <property type="molecule type" value="Genomic_DNA"/>
</dbReference>
<name>K4ICS9_PSYTT</name>
<keyword evidence="2" id="KW-1185">Reference proteome</keyword>
<dbReference type="KEGG" id="ptq:P700755_001508"/>
<dbReference type="STRING" id="313595.P700755_001508"/>
<dbReference type="Proteomes" id="UP000008514">
    <property type="component" value="Chromosome"/>
</dbReference>
<evidence type="ECO:0000313" key="1">
    <source>
        <dbReference type="EMBL" id="AFU68397.1"/>
    </source>
</evidence>
<dbReference type="OrthoDB" id="1163458at2"/>
<dbReference type="eggNOG" id="COG1366">
    <property type="taxonomic scope" value="Bacteria"/>
</dbReference>
<proteinExistence type="predicted"/>
<sequence>MALQILEKNGIFEAYGNLNTHTSRSFIVHFEYLMTTLKEVTINIDKIKAIDASGIRALRTLFAISLKNNRILHIIGKGYKDIYADTSKTFAI</sequence>
<dbReference type="AlphaFoldDB" id="K4ICS9"/>
<evidence type="ECO:0000313" key="2">
    <source>
        <dbReference type="Proteomes" id="UP000008514"/>
    </source>
</evidence>